<dbReference type="EMBL" id="BIFH01000055">
    <property type="protein sequence ID" value="GCE01973.1"/>
    <property type="molecule type" value="Genomic_DNA"/>
</dbReference>
<evidence type="ECO:0000256" key="3">
    <source>
        <dbReference type="SAM" id="MobiDB-lite"/>
    </source>
</evidence>
<accession>A0A401Z552</accession>
<dbReference type="SMART" id="SM00903">
    <property type="entry name" value="Flavin_Reduct"/>
    <property type="match status" value="1"/>
</dbReference>
<dbReference type="PANTHER" id="PTHR30466">
    <property type="entry name" value="FLAVIN REDUCTASE"/>
    <property type="match status" value="1"/>
</dbReference>
<feature type="compositionally biased region" description="Gly residues" evidence="3">
    <location>
        <begin position="1"/>
        <end position="16"/>
    </location>
</feature>
<evidence type="ECO:0000313" key="5">
    <source>
        <dbReference type="EMBL" id="GCE01973.1"/>
    </source>
</evidence>
<feature type="domain" description="Flavin reductase like" evidence="4">
    <location>
        <begin position="30"/>
        <end position="173"/>
    </location>
</feature>
<dbReference type="Gene3D" id="2.30.110.10">
    <property type="entry name" value="Electron Transport, Fmn-binding Protein, Chain A"/>
    <property type="match status" value="1"/>
</dbReference>
<keyword evidence="5" id="KW-0503">Monooxygenase</keyword>
<dbReference type="InterPro" id="IPR002563">
    <property type="entry name" value="Flavin_Rdtase-like_dom"/>
</dbReference>
<comment type="similarity">
    <text evidence="1">Belongs to the non-flavoprotein flavin reductase family.</text>
</comment>
<comment type="caution">
    <text evidence="5">The sequence shown here is derived from an EMBL/GenBank/DDBJ whole genome shotgun (WGS) entry which is preliminary data.</text>
</comment>
<dbReference type="AlphaFoldDB" id="A0A401Z552"/>
<dbReference type="OrthoDB" id="9792858at2"/>
<dbReference type="GO" id="GO:0042602">
    <property type="term" value="F:riboflavin reductase (NADPH) activity"/>
    <property type="evidence" value="ECO:0007669"/>
    <property type="project" value="TreeGrafter"/>
</dbReference>
<dbReference type="Proteomes" id="UP000286931">
    <property type="component" value="Unassembled WGS sequence"/>
</dbReference>
<sequence>MTGVAVVGGGQGGPGPAGARPPGNPLRRAFGQYATGVTVVTARGADGHRVAMTANSFTSVSLDPPLVLWCPGANAPSLPHFRSATHFAVHVLAADQHQLSSRFATPAEDKFADTPTTDGIAGTPLLEGVVARFQCRTVQFVDAGDHVVMIGEVEHYEAPGGEPLVFHSGRYHLATKHPDV</sequence>
<evidence type="ECO:0000313" key="6">
    <source>
        <dbReference type="Proteomes" id="UP000286931"/>
    </source>
</evidence>
<reference evidence="5 6" key="1">
    <citation type="submission" date="2018-12" db="EMBL/GenBank/DDBJ databases">
        <title>Draft genome sequence of Embleya hyalina NBRC 13850T.</title>
        <authorList>
            <person name="Komaki H."/>
            <person name="Hosoyama A."/>
            <person name="Kimura A."/>
            <person name="Ichikawa N."/>
            <person name="Tamura T."/>
        </authorList>
    </citation>
    <scope>NUCLEOTIDE SEQUENCE [LARGE SCALE GENOMIC DNA]</scope>
    <source>
        <strain evidence="5 6">NBRC 13850</strain>
    </source>
</reference>
<dbReference type="InterPro" id="IPR012349">
    <property type="entry name" value="Split_barrel_FMN-bd"/>
</dbReference>
<evidence type="ECO:0000259" key="4">
    <source>
        <dbReference type="SMART" id="SM00903"/>
    </source>
</evidence>
<dbReference type="RefSeq" id="WP_126643537.1">
    <property type="nucleotide sequence ID" value="NZ_BIFH01000055.1"/>
</dbReference>
<dbReference type="SUPFAM" id="SSF50475">
    <property type="entry name" value="FMN-binding split barrel"/>
    <property type="match status" value="1"/>
</dbReference>
<dbReference type="GO" id="GO:0010181">
    <property type="term" value="F:FMN binding"/>
    <property type="evidence" value="ECO:0007669"/>
    <property type="project" value="InterPro"/>
</dbReference>
<evidence type="ECO:0000256" key="2">
    <source>
        <dbReference type="ARBA" id="ARBA00023002"/>
    </source>
</evidence>
<keyword evidence="6" id="KW-1185">Reference proteome</keyword>
<name>A0A401Z552_9ACTN</name>
<dbReference type="GO" id="GO:0004497">
    <property type="term" value="F:monooxygenase activity"/>
    <property type="evidence" value="ECO:0007669"/>
    <property type="project" value="UniProtKB-KW"/>
</dbReference>
<dbReference type="Pfam" id="PF01613">
    <property type="entry name" value="Flavin_Reduct"/>
    <property type="match status" value="1"/>
</dbReference>
<organism evidence="5 6">
    <name type="scientific">Embleya hyalina</name>
    <dbReference type="NCBI Taxonomy" id="516124"/>
    <lineage>
        <taxon>Bacteria</taxon>
        <taxon>Bacillati</taxon>
        <taxon>Actinomycetota</taxon>
        <taxon>Actinomycetes</taxon>
        <taxon>Kitasatosporales</taxon>
        <taxon>Streptomycetaceae</taxon>
        <taxon>Embleya</taxon>
    </lineage>
</organism>
<gene>
    <name evidence="5" type="ORF">EHYA_09748</name>
</gene>
<protein>
    <submittedName>
        <fullName evidence="5">Monooxygenase</fullName>
    </submittedName>
</protein>
<dbReference type="PANTHER" id="PTHR30466:SF11">
    <property type="entry name" value="FLAVIN-DEPENDENT MONOOXYGENASE, REDUCTASE SUBUNIT HSAB"/>
    <property type="match status" value="1"/>
</dbReference>
<keyword evidence="2" id="KW-0560">Oxidoreductase</keyword>
<dbReference type="InterPro" id="IPR050268">
    <property type="entry name" value="NADH-dep_flavin_reductase"/>
</dbReference>
<proteinExistence type="inferred from homology"/>
<feature type="region of interest" description="Disordered" evidence="3">
    <location>
        <begin position="1"/>
        <end position="25"/>
    </location>
</feature>
<evidence type="ECO:0000256" key="1">
    <source>
        <dbReference type="ARBA" id="ARBA00008898"/>
    </source>
</evidence>